<dbReference type="InterPro" id="IPR005644">
    <property type="entry name" value="NolW-like"/>
</dbReference>
<keyword evidence="2 7" id="KW-0813">Transport</keyword>
<evidence type="ECO:0000256" key="2">
    <source>
        <dbReference type="ARBA" id="ARBA00022448"/>
    </source>
</evidence>
<dbReference type="SMART" id="SM00965">
    <property type="entry name" value="STN"/>
    <property type="match status" value="1"/>
</dbReference>
<dbReference type="Pfam" id="PF03958">
    <property type="entry name" value="Secretin_N"/>
    <property type="match status" value="1"/>
</dbReference>
<feature type="region of interest" description="Disordered" evidence="8">
    <location>
        <begin position="91"/>
        <end position="162"/>
    </location>
</feature>
<gene>
    <name evidence="10" type="primary">outD</name>
    <name evidence="10" type="ORF">Poly41_31960</name>
</gene>
<dbReference type="RefSeq" id="WP_146527291.1">
    <property type="nucleotide sequence ID" value="NZ_SJPV01000005.1"/>
</dbReference>
<dbReference type="InterPro" id="IPR038591">
    <property type="entry name" value="NolW-like_sf"/>
</dbReference>
<evidence type="ECO:0000256" key="8">
    <source>
        <dbReference type="SAM" id="MobiDB-lite"/>
    </source>
</evidence>
<dbReference type="PANTHER" id="PTHR30332:SF24">
    <property type="entry name" value="SECRETIN GSPD-RELATED"/>
    <property type="match status" value="1"/>
</dbReference>
<sequence>MPHLKQPTHTCRLHRVANCAAAMVVFAWGANLATSTEPIDRLENQAGHSGLMLAEVPDLVPIRPAPSSRIVHAAQLVKPESRVLINNETSESAPLDLLPPSPISTPSQVAPPSTPPLTETASAPQSNTPPPPSLSTNANSTNANSTNANSTNANSTNANSTNANSIDAALSRPGSITFRQTPLNEVVFLLSELWQVNIVIGENVVGEVSGTFHETPLREVLSAVLTTSGYSYRKTGSSLIVLPVADVGSDQPDFVSRTLRLPQSTDDGDGMIEAAKMLLGERGQIQKVGEAAVLVIAHPDAINKLEELFSSLAGQRSATLTTPSPSSSDTAPSSEPIPNAVTAEPVITQNGIAYFTPQYTEAEEMAESLGQALGDTVTVAVYAEENRIMVKGTPEELRIAAQAIEQLDVPRPQVRITAVIYDVAIGELEKLGINWSQIPHSSATALESLNSTDLVYRNTIGIGATGLAPADATTAGLSAIAIRTINSTYEATMLIQALDSNAEAKILADPTVTVGDRNEASIRIVQKIPVVSSILTTAGAIPQVEFEEAGIILTVTPRISRDGTIEMKVHPEYSYKADEINGNPVIDSRAADTTVRVNDGHLFVLGGLRQKNIIEDVRGVPYLKDIKYIGRLFRSHNTEVRESELIVFLKPEIVTPYSVGTPRQQQAACIANTQLDQIPYATVCPQTPDCKNPYCPNHNPRCRVNGGSFELEMLGDSGMECTCPHADVLYE</sequence>
<dbReference type="GO" id="GO:0009306">
    <property type="term" value="P:protein secretion"/>
    <property type="evidence" value="ECO:0007669"/>
    <property type="project" value="InterPro"/>
</dbReference>
<dbReference type="InterPro" id="IPR001775">
    <property type="entry name" value="GspD/PilQ"/>
</dbReference>
<feature type="region of interest" description="Disordered" evidence="8">
    <location>
        <begin position="316"/>
        <end position="338"/>
    </location>
</feature>
<evidence type="ECO:0000256" key="5">
    <source>
        <dbReference type="ARBA" id="ARBA00023237"/>
    </source>
</evidence>
<keyword evidence="4" id="KW-0472">Membrane</keyword>
<evidence type="ECO:0000256" key="1">
    <source>
        <dbReference type="ARBA" id="ARBA00004370"/>
    </source>
</evidence>
<keyword evidence="5" id="KW-0998">Cell outer membrane</keyword>
<evidence type="ECO:0000256" key="3">
    <source>
        <dbReference type="ARBA" id="ARBA00022729"/>
    </source>
</evidence>
<dbReference type="Proteomes" id="UP000319143">
    <property type="component" value="Unassembled WGS sequence"/>
</dbReference>
<dbReference type="InterPro" id="IPR011662">
    <property type="entry name" value="Secretin/TonB_short_N"/>
</dbReference>
<feature type="compositionally biased region" description="Polar residues" evidence="8">
    <location>
        <begin position="104"/>
        <end position="119"/>
    </location>
</feature>
<keyword evidence="3" id="KW-0732">Signal</keyword>
<protein>
    <submittedName>
        <fullName evidence="10">Type II secretion system protein D</fullName>
    </submittedName>
</protein>
<dbReference type="GO" id="GO:0015627">
    <property type="term" value="C:type II protein secretion system complex"/>
    <property type="evidence" value="ECO:0007669"/>
    <property type="project" value="TreeGrafter"/>
</dbReference>
<dbReference type="PRINTS" id="PR00811">
    <property type="entry name" value="BCTERIALGSPD"/>
</dbReference>
<dbReference type="AlphaFoldDB" id="A0A5C6DJR7"/>
<evidence type="ECO:0000256" key="4">
    <source>
        <dbReference type="ARBA" id="ARBA00023136"/>
    </source>
</evidence>
<evidence type="ECO:0000256" key="6">
    <source>
        <dbReference type="RuleBase" id="RU004003"/>
    </source>
</evidence>
<dbReference type="PANTHER" id="PTHR30332">
    <property type="entry name" value="PROBABLE GENERAL SECRETION PATHWAY PROTEIN D"/>
    <property type="match status" value="1"/>
</dbReference>
<comment type="caution">
    <text evidence="10">The sequence shown here is derived from an EMBL/GenBank/DDBJ whole genome shotgun (WGS) entry which is preliminary data.</text>
</comment>
<dbReference type="Pfam" id="PF00263">
    <property type="entry name" value="Secretin"/>
    <property type="match status" value="1"/>
</dbReference>
<keyword evidence="11" id="KW-1185">Reference proteome</keyword>
<evidence type="ECO:0000313" key="11">
    <source>
        <dbReference type="Proteomes" id="UP000319143"/>
    </source>
</evidence>
<proteinExistence type="inferred from homology"/>
<feature type="compositionally biased region" description="Low complexity" evidence="8">
    <location>
        <begin position="317"/>
        <end position="336"/>
    </location>
</feature>
<dbReference type="InterPro" id="IPR050810">
    <property type="entry name" value="Bact_Secretion_Sys_Channel"/>
</dbReference>
<evidence type="ECO:0000259" key="9">
    <source>
        <dbReference type="SMART" id="SM00965"/>
    </source>
</evidence>
<dbReference type="GO" id="GO:0009279">
    <property type="term" value="C:cell outer membrane"/>
    <property type="evidence" value="ECO:0007669"/>
    <property type="project" value="UniProtKB-SubCell"/>
</dbReference>
<evidence type="ECO:0000256" key="7">
    <source>
        <dbReference type="RuleBase" id="RU004004"/>
    </source>
</evidence>
<dbReference type="Gene3D" id="3.30.1370.120">
    <property type="match status" value="1"/>
</dbReference>
<organism evidence="10 11">
    <name type="scientific">Novipirellula artificiosorum</name>
    <dbReference type="NCBI Taxonomy" id="2528016"/>
    <lineage>
        <taxon>Bacteria</taxon>
        <taxon>Pseudomonadati</taxon>
        <taxon>Planctomycetota</taxon>
        <taxon>Planctomycetia</taxon>
        <taxon>Pirellulales</taxon>
        <taxon>Pirellulaceae</taxon>
        <taxon>Novipirellula</taxon>
    </lineage>
</organism>
<dbReference type="Gene3D" id="3.30.1370.130">
    <property type="match status" value="1"/>
</dbReference>
<comment type="similarity">
    <text evidence="6">Belongs to the bacterial secretin family.</text>
</comment>
<feature type="domain" description="Secretin/TonB short N-terminal" evidence="9">
    <location>
        <begin position="196"/>
        <end position="244"/>
    </location>
</feature>
<feature type="compositionally biased region" description="Low complexity" evidence="8">
    <location>
        <begin position="134"/>
        <end position="162"/>
    </location>
</feature>
<name>A0A5C6DJR7_9BACT</name>
<accession>A0A5C6DJR7</accession>
<dbReference type="OrthoDB" id="9779724at2"/>
<reference evidence="10 11" key="1">
    <citation type="submission" date="2019-02" db="EMBL/GenBank/DDBJ databases">
        <title>Deep-cultivation of Planctomycetes and their phenomic and genomic characterization uncovers novel biology.</title>
        <authorList>
            <person name="Wiegand S."/>
            <person name="Jogler M."/>
            <person name="Boedeker C."/>
            <person name="Pinto D."/>
            <person name="Vollmers J."/>
            <person name="Rivas-Marin E."/>
            <person name="Kohn T."/>
            <person name="Peeters S.H."/>
            <person name="Heuer A."/>
            <person name="Rast P."/>
            <person name="Oberbeckmann S."/>
            <person name="Bunk B."/>
            <person name="Jeske O."/>
            <person name="Meyerdierks A."/>
            <person name="Storesund J.E."/>
            <person name="Kallscheuer N."/>
            <person name="Luecker S."/>
            <person name="Lage O.M."/>
            <person name="Pohl T."/>
            <person name="Merkel B.J."/>
            <person name="Hornburger P."/>
            <person name="Mueller R.-W."/>
            <person name="Bruemmer F."/>
            <person name="Labrenz M."/>
            <person name="Spormann A.M."/>
            <person name="Op Den Camp H."/>
            <person name="Overmann J."/>
            <person name="Amann R."/>
            <person name="Jetten M.S.M."/>
            <person name="Mascher T."/>
            <person name="Medema M.H."/>
            <person name="Devos D.P."/>
            <person name="Kaster A.-K."/>
            <person name="Ovreas L."/>
            <person name="Rohde M."/>
            <person name="Galperin M.Y."/>
            <person name="Jogler C."/>
        </authorList>
    </citation>
    <scope>NUCLEOTIDE SEQUENCE [LARGE SCALE GENOMIC DNA]</scope>
    <source>
        <strain evidence="10 11">Poly41</strain>
    </source>
</reference>
<comment type="subcellular location">
    <subcellularLocation>
        <location evidence="7">Cell outer membrane</location>
    </subcellularLocation>
    <subcellularLocation>
        <location evidence="1">Membrane</location>
    </subcellularLocation>
</comment>
<dbReference type="EMBL" id="SJPV01000005">
    <property type="protein sequence ID" value="TWU37070.1"/>
    <property type="molecule type" value="Genomic_DNA"/>
</dbReference>
<evidence type="ECO:0000313" key="10">
    <source>
        <dbReference type="EMBL" id="TWU37070.1"/>
    </source>
</evidence>
<dbReference type="InterPro" id="IPR004846">
    <property type="entry name" value="T2SS/T3SS_dom"/>
</dbReference>